<dbReference type="Proteomes" id="UP000515150">
    <property type="component" value="Chromosome 5"/>
</dbReference>
<dbReference type="KEGG" id="bspl:114855593"/>
<gene>
    <name evidence="3" type="primary">si:dkey-245f22.3</name>
</gene>
<dbReference type="OrthoDB" id="8767764at2759"/>
<sequence length="238" mass="25736">MGDRKNDKLQLQDFESVDLKTLVRAHSVDTGLLTEASSFSEQVSTEDTELSSTDISINANKTTGTSIPAEFFGESNPKHAVTRTVSILSPSCAGTDQPKSLCALLTSSTETCTVYDVSQSFTSVSRSQDSLKVTPAHTEADREDLCAAVLMACLFCQPLDCLVATMRGCNECVWSLCSFVCGCESATIQPLMEMTHHCDLCSCLGAPCFMCDCPICDICLQATECLDLAMEVSQMLYH</sequence>
<organism evidence="2 3">
    <name type="scientific">Betta splendens</name>
    <name type="common">Siamese fighting fish</name>
    <dbReference type="NCBI Taxonomy" id="158456"/>
    <lineage>
        <taxon>Eukaryota</taxon>
        <taxon>Metazoa</taxon>
        <taxon>Chordata</taxon>
        <taxon>Craniata</taxon>
        <taxon>Vertebrata</taxon>
        <taxon>Euteleostomi</taxon>
        <taxon>Actinopterygii</taxon>
        <taxon>Neopterygii</taxon>
        <taxon>Teleostei</taxon>
        <taxon>Neoteleostei</taxon>
        <taxon>Acanthomorphata</taxon>
        <taxon>Anabantaria</taxon>
        <taxon>Anabantiformes</taxon>
        <taxon>Anabantoidei</taxon>
        <taxon>Osphronemidae</taxon>
        <taxon>Betta</taxon>
    </lineage>
</organism>
<protein>
    <submittedName>
        <fullName evidence="3">Uncharacterized protein si:dkey-245f22.3</fullName>
    </submittedName>
</protein>
<name>A0A6P7MJF7_BETSP</name>
<dbReference type="Pfam" id="PF15316">
    <property type="entry name" value="MDFI"/>
    <property type="match status" value="1"/>
</dbReference>
<dbReference type="GeneID" id="114855593"/>
<dbReference type="GO" id="GO:0010468">
    <property type="term" value="P:regulation of gene expression"/>
    <property type="evidence" value="ECO:0007669"/>
    <property type="project" value="UniProtKB-ARBA"/>
</dbReference>
<dbReference type="RefSeq" id="XP_029006712.1">
    <property type="nucleotide sequence ID" value="XM_029150879.3"/>
</dbReference>
<comment type="similarity">
    <text evidence="1">Belongs to the MDFI family.</text>
</comment>
<dbReference type="AlphaFoldDB" id="A0A6P7MJF7"/>
<evidence type="ECO:0000256" key="1">
    <source>
        <dbReference type="ARBA" id="ARBA00025778"/>
    </source>
</evidence>
<accession>A0A6P7MJF7</accession>
<proteinExistence type="inferred from homology"/>
<reference evidence="3" key="1">
    <citation type="submission" date="2025-08" db="UniProtKB">
        <authorList>
            <consortium name="RefSeq"/>
        </authorList>
    </citation>
    <scope>IDENTIFICATION</scope>
</reference>
<dbReference type="InParanoid" id="A0A6P7MJF7"/>
<evidence type="ECO:0000313" key="2">
    <source>
        <dbReference type="Proteomes" id="UP000515150"/>
    </source>
</evidence>
<evidence type="ECO:0000313" key="3">
    <source>
        <dbReference type="RefSeq" id="XP_029006712.1"/>
    </source>
</evidence>
<keyword evidence="2" id="KW-1185">Reference proteome</keyword>
<dbReference type="InterPro" id="IPR026134">
    <property type="entry name" value="MDFI/MDFIC"/>
</dbReference>